<keyword evidence="2" id="KW-1185">Reference proteome</keyword>
<reference evidence="1 2" key="1">
    <citation type="submission" date="2016-03" db="EMBL/GenBank/DDBJ databases">
        <title>Whole genome sequencing of Grifola frondosa 9006-11.</title>
        <authorList>
            <person name="Min B."/>
            <person name="Park H."/>
            <person name="Kim J.-G."/>
            <person name="Cho H."/>
            <person name="Oh Y.-L."/>
            <person name="Kong W.-S."/>
            <person name="Choi I.-G."/>
        </authorList>
    </citation>
    <scope>NUCLEOTIDE SEQUENCE [LARGE SCALE GENOMIC DNA]</scope>
    <source>
        <strain evidence="1 2">9006-11</strain>
    </source>
</reference>
<dbReference type="Proteomes" id="UP000092993">
    <property type="component" value="Unassembled WGS sequence"/>
</dbReference>
<evidence type="ECO:0000313" key="1">
    <source>
        <dbReference type="EMBL" id="OBZ80020.1"/>
    </source>
</evidence>
<comment type="caution">
    <text evidence="1">The sequence shown here is derived from an EMBL/GenBank/DDBJ whole genome shotgun (WGS) entry which is preliminary data.</text>
</comment>
<name>A0A1C7MT10_GRIFR</name>
<dbReference type="EMBL" id="LUGG01000001">
    <property type="protein sequence ID" value="OBZ80020.1"/>
    <property type="molecule type" value="Genomic_DNA"/>
</dbReference>
<protein>
    <submittedName>
        <fullName evidence="1">Uncharacterized protein</fullName>
    </submittedName>
</protein>
<evidence type="ECO:0000313" key="2">
    <source>
        <dbReference type="Proteomes" id="UP000092993"/>
    </source>
</evidence>
<gene>
    <name evidence="1" type="ORF">A0H81_00168</name>
</gene>
<dbReference type="AlphaFoldDB" id="A0A1C7MT10"/>
<accession>A0A1C7MT10</accession>
<organism evidence="1 2">
    <name type="scientific">Grifola frondosa</name>
    <name type="common">Maitake</name>
    <name type="synonym">Polyporus frondosus</name>
    <dbReference type="NCBI Taxonomy" id="5627"/>
    <lineage>
        <taxon>Eukaryota</taxon>
        <taxon>Fungi</taxon>
        <taxon>Dikarya</taxon>
        <taxon>Basidiomycota</taxon>
        <taxon>Agaricomycotina</taxon>
        <taxon>Agaricomycetes</taxon>
        <taxon>Polyporales</taxon>
        <taxon>Grifolaceae</taxon>
        <taxon>Grifola</taxon>
    </lineage>
</organism>
<sequence>MSACACPDVADICRQLRHNTSCRLRWLLTRKGDGAMRGSRRRWCASTPSIPESALTDDGSRPRKLSGWERRCQRSSTASGYNDECASILYSLRRYHSDKINPSVCDAGRIVSHRNFGYDFIWTRSHRGVSPEKRATRISF</sequence>
<proteinExistence type="predicted"/>